<feature type="compositionally biased region" description="Low complexity" evidence="2">
    <location>
        <begin position="363"/>
        <end position="374"/>
    </location>
</feature>
<feature type="compositionally biased region" description="Polar residues" evidence="2">
    <location>
        <begin position="709"/>
        <end position="723"/>
    </location>
</feature>
<evidence type="ECO:0000313" key="3">
    <source>
        <dbReference type="EMBL" id="PIN13814.1"/>
    </source>
</evidence>
<dbReference type="Proteomes" id="UP000231279">
    <property type="component" value="Unassembled WGS sequence"/>
</dbReference>
<evidence type="ECO:0000256" key="2">
    <source>
        <dbReference type="SAM" id="MobiDB-lite"/>
    </source>
</evidence>
<feature type="coiled-coil region" evidence="1">
    <location>
        <begin position="6"/>
        <end position="46"/>
    </location>
</feature>
<comment type="caution">
    <text evidence="3">The sequence shown here is derived from an EMBL/GenBank/DDBJ whole genome shotgun (WGS) entry which is preliminary data.</text>
</comment>
<organism evidence="3 4">
    <name type="scientific">Handroanthus impetiginosus</name>
    <dbReference type="NCBI Taxonomy" id="429701"/>
    <lineage>
        <taxon>Eukaryota</taxon>
        <taxon>Viridiplantae</taxon>
        <taxon>Streptophyta</taxon>
        <taxon>Embryophyta</taxon>
        <taxon>Tracheophyta</taxon>
        <taxon>Spermatophyta</taxon>
        <taxon>Magnoliopsida</taxon>
        <taxon>eudicotyledons</taxon>
        <taxon>Gunneridae</taxon>
        <taxon>Pentapetalae</taxon>
        <taxon>asterids</taxon>
        <taxon>lamiids</taxon>
        <taxon>Lamiales</taxon>
        <taxon>Bignoniaceae</taxon>
        <taxon>Crescentiina</taxon>
        <taxon>Tabebuia alliance</taxon>
        <taxon>Handroanthus</taxon>
    </lineage>
</organism>
<keyword evidence="1" id="KW-0175">Coiled coil</keyword>
<evidence type="ECO:0000313" key="4">
    <source>
        <dbReference type="Proteomes" id="UP000231279"/>
    </source>
</evidence>
<dbReference type="PANTHER" id="PTHR35480">
    <property type="entry name" value="MATERNAL EFFECT EMBRYO ARREST 22"/>
    <property type="match status" value="1"/>
</dbReference>
<accession>A0A2G9H8I3</accession>
<name>A0A2G9H8I3_9LAMI</name>
<reference evidence="4" key="1">
    <citation type="journal article" date="2018" name="Gigascience">
        <title>Genome assembly of the Pink Ipe (Handroanthus impetiginosus, Bignoniaceae), a highly valued, ecologically keystone Neotropical timber forest tree.</title>
        <authorList>
            <person name="Silva-Junior O.B."/>
            <person name="Grattapaglia D."/>
            <person name="Novaes E."/>
            <person name="Collevatti R.G."/>
        </authorList>
    </citation>
    <scope>NUCLEOTIDE SEQUENCE [LARGE SCALE GENOMIC DNA]</scope>
    <source>
        <strain evidence="4">cv. UFG-1</strain>
    </source>
</reference>
<sequence>MAEKQIKELTELLDKERGRAALEKKNAELEKKKANEALKKVGLEKDKVSEAQKVANVEKKKAEENRLLWENLKVETDRVKSMLALERSNSEAATKKQQELAESNLKKAMFEKNRADDLDRKLEEFRNRAGKLEEFLCKGKLIEGQAGESNTGRNAELANDTQLSQWMGKTPSGKELNIIREKKCTDSEKKKAKKQRKVAEAHKIAAMEQKHRADQLSREVQNYKLRVKELQKELVSYRKYADNEPLRNETDAVKLLKKQLELEKMLVKHAKKASKVEAIRNNMLHQELCHLKQEFFWLQKRLDILDKNFLDDTEAINQLEKIDNQTSPGEPLCSDGYHRQLTSGIDSRLDPPYRGSTQKMLESSAVNSSSASFSDQPLVGSQERGTFSVTTSAKLWEDVSKLKPTMSELPEKTRIRYNEHSAAKADNSRSPSKDNAKKRRVGYRERKRILNAVESIESLYYKGEKLHQRATEKLSLLRGMFNGQKDEPREENLKEDSCEMLVRPSKRRKTSCQGTEVLHLLQDSGEPESILDLDVDHSDTLMRASPPVSDIVKFDRHFKDGTDSAYGSTQCAPQDFDEMATNDYMKLLDLDDAAAESSYRRAIAMPLSPMLPEVEFDGDELEADNPEKLVNRSSQEGLPNIKDNLGSASSLHIIDPEKCLANLGLNGLASSQMQTKEDCVIFLRKMDPVPASDTCFHEAHVSGRKMGTPDTSPSRNEESNTQCEEGLAYSTGGPQKYFVVFSDNRDSCSILRIYQAIGSCMPQCSFLHSAEIFLRSILHDLLKAKDLSTKEKVCVFFSLTLHGISDVGTKNPANVLSDNLVHSLDSLTPHIISALSDPAQRKIFMESCHLFELLAVIEDFLMQRKVWVCDNVSAESEILHSFKVSDAMMLSQVVALPHLLVAGGSLLASICLAVDHVGFVCEMSCNIITMQTFDPVVMLAVLHVFAHVCGSKYFTSKQYSIAMTVVKSVVMFLEKKTSATNSTSLSPSMVGNPSKIWLCSTDCPFSVGALSMEDAAFLLLENLKKHGQSGSSSQDSLGLLKSLVPTVWPYGETTDEVSGPREAAPFASTYDEDSCACIDILSLVEILASVMSWDWTSDHIIGLICEYLESHLMEGFSAAVIVLLGQLGRLGVCASGLDDSGVKKLRGWLSALICQIIFMKLSLPVQFATVNAFFGLAPIKLEEIVDN</sequence>
<feature type="compositionally biased region" description="Basic and acidic residues" evidence="2">
    <location>
        <begin position="419"/>
        <end position="435"/>
    </location>
</feature>
<feature type="coiled-coil region" evidence="1">
    <location>
        <begin position="108"/>
        <end position="135"/>
    </location>
</feature>
<dbReference type="EMBL" id="NKXS01002402">
    <property type="protein sequence ID" value="PIN13814.1"/>
    <property type="molecule type" value="Genomic_DNA"/>
</dbReference>
<gene>
    <name evidence="3" type="ORF">CDL12_13542</name>
</gene>
<keyword evidence="4" id="KW-1185">Reference proteome</keyword>
<dbReference type="AlphaFoldDB" id="A0A2G9H8I3"/>
<feature type="region of interest" description="Disordered" evidence="2">
    <location>
        <begin position="419"/>
        <end position="442"/>
    </location>
</feature>
<feature type="region of interest" description="Disordered" evidence="2">
    <location>
        <begin position="344"/>
        <end position="385"/>
    </location>
</feature>
<protein>
    <submittedName>
        <fullName evidence="3">Uncharacterized protein</fullName>
    </submittedName>
</protein>
<feature type="region of interest" description="Disordered" evidence="2">
    <location>
        <begin position="700"/>
        <end position="727"/>
    </location>
</feature>
<feature type="coiled-coil region" evidence="1">
    <location>
        <begin position="206"/>
        <end position="240"/>
    </location>
</feature>
<dbReference type="OrthoDB" id="1933275at2759"/>
<proteinExistence type="predicted"/>
<dbReference type="PANTHER" id="PTHR35480:SF1">
    <property type="entry name" value="MATERNAL EFFECT EMBRYO ARREST 22"/>
    <property type="match status" value="1"/>
</dbReference>
<dbReference type="STRING" id="429701.A0A2G9H8I3"/>
<evidence type="ECO:0000256" key="1">
    <source>
        <dbReference type="SAM" id="Coils"/>
    </source>
</evidence>